<sequence length="74" mass="8313">MDDSSPDFTDDRIQLRGAIVSALVDHRALSTDDVASVVEADTEIVQEQLHLMANTGQIEQRKTDNQDVWLSWKS</sequence>
<dbReference type="GeneID" id="35002364"/>
<dbReference type="RefSeq" id="WP_089673636.1">
    <property type="nucleotide sequence ID" value="NZ_CP024845.1"/>
</dbReference>
<dbReference type="Proteomes" id="UP000198888">
    <property type="component" value="Unassembled WGS sequence"/>
</dbReference>
<proteinExistence type="predicted"/>
<dbReference type="STRING" id="1073996.SAMN05444271_13623"/>
<evidence type="ECO:0000313" key="1">
    <source>
        <dbReference type="EMBL" id="SEJ25697.1"/>
    </source>
</evidence>
<reference evidence="1 2" key="1">
    <citation type="submission" date="2016-10" db="EMBL/GenBank/DDBJ databases">
        <authorList>
            <person name="de Groot N.N."/>
        </authorList>
    </citation>
    <scope>NUCLEOTIDE SEQUENCE [LARGE SCALE GENOMIC DNA]</scope>
    <source>
        <strain evidence="1 2">DSM 22187</strain>
    </source>
</reference>
<dbReference type="KEGG" id="hae:halTADL_1570"/>
<evidence type="ECO:0000313" key="2">
    <source>
        <dbReference type="Proteomes" id="UP000198888"/>
    </source>
</evidence>
<keyword evidence="2" id="KW-1185">Reference proteome</keyword>
<name>A0A1H6XG91_9EURY</name>
<accession>A0A2H4Q1V4</accession>
<dbReference type="AlphaFoldDB" id="A0A1H6XG91"/>
<gene>
    <name evidence="1" type="ORF">SAMN05444271_13623</name>
</gene>
<dbReference type="EMBL" id="FNYR01000036">
    <property type="protein sequence ID" value="SEJ25697.1"/>
    <property type="molecule type" value="Genomic_DNA"/>
</dbReference>
<protein>
    <submittedName>
        <fullName evidence="1">Uncharacterized protein</fullName>
    </submittedName>
</protein>
<organism evidence="1 2">
    <name type="scientific">Halohasta litchfieldiae</name>
    <dbReference type="NCBI Taxonomy" id="1073996"/>
    <lineage>
        <taxon>Archaea</taxon>
        <taxon>Methanobacteriati</taxon>
        <taxon>Methanobacteriota</taxon>
        <taxon>Stenosarchaea group</taxon>
        <taxon>Halobacteria</taxon>
        <taxon>Halobacteriales</taxon>
        <taxon>Haloferacaceae</taxon>
        <taxon>Halohasta</taxon>
    </lineage>
</organism>
<accession>A0A1H6XG91</accession>